<dbReference type="PROSITE" id="PS50076">
    <property type="entry name" value="DNAJ_2"/>
    <property type="match status" value="1"/>
</dbReference>
<dbReference type="Gramene" id="rna-AYBTSS11_LOCUS28203">
    <property type="protein sequence ID" value="CAJ1976073.1"/>
    <property type="gene ID" value="gene-AYBTSS11_LOCUS28203"/>
</dbReference>
<evidence type="ECO:0000313" key="3">
    <source>
        <dbReference type="Proteomes" id="UP001189624"/>
    </source>
</evidence>
<dbReference type="SMART" id="SM00271">
    <property type="entry name" value="DnaJ"/>
    <property type="match status" value="1"/>
</dbReference>
<organism evidence="2 3">
    <name type="scientific">Sphenostylis stenocarpa</name>
    <dbReference type="NCBI Taxonomy" id="92480"/>
    <lineage>
        <taxon>Eukaryota</taxon>
        <taxon>Viridiplantae</taxon>
        <taxon>Streptophyta</taxon>
        <taxon>Embryophyta</taxon>
        <taxon>Tracheophyta</taxon>
        <taxon>Spermatophyta</taxon>
        <taxon>Magnoliopsida</taxon>
        <taxon>eudicotyledons</taxon>
        <taxon>Gunneridae</taxon>
        <taxon>Pentapetalae</taxon>
        <taxon>rosids</taxon>
        <taxon>fabids</taxon>
        <taxon>Fabales</taxon>
        <taxon>Fabaceae</taxon>
        <taxon>Papilionoideae</taxon>
        <taxon>50 kb inversion clade</taxon>
        <taxon>NPAAA clade</taxon>
        <taxon>indigoferoid/millettioid clade</taxon>
        <taxon>Phaseoleae</taxon>
        <taxon>Sphenostylis</taxon>
    </lineage>
</organism>
<protein>
    <recommendedName>
        <fullName evidence="1">J domain-containing protein</fullName>
    </recommendedName>
</protein>
<dbReference type="PANTHER" id="PTHR44743">
    <property type="entry name" value="PUTATIVE, EXPRESSED-RELATED"/>
    <property type="match status" value="1"/>
</dbReference>
<dbReference type="Gene3D" id="1.10.287.110">
    <property type="entry name" value="DnaJ domain"/>
    <property type="match status" value="1"/>
</dbReference>
<evidence type="ECO:0000259" key="1">
    <source>
        <dbReference type="PROSITE" id="PS50076"/>
    </source>
</evidence>
<dbReference type="Proteomes" id="UP001189624">
    <property type="component" value="Chromosome 9"/>
</dbReference>
<dbReference type="CDD" id="cd06257">
    <property type="entry name" value="DnaJ"/>
    <property type="match status" value="1"/>
</dbReference>
<name>A0AA86VUG7_9FABA</name>
<dbReference type="SUPFAM" id="SSF46565">
    <property type="entry name" value="Chaperone J-domain"/>
    <property type="match status" value="1"/>
</dbReference>
<dbReference type="InterPro" id="IPR001623">
    <property type="entry name" value="DnaJ_domain"/>
</dbReference>
<sequence length="281" mass="31435">MEKGGEKCSEELYEVLGIEKECTPSELKKAYKKLALKWHPDRCSGSRVEEGKKKFQAIQYAYSESKFGGGFVLRIVLIRDELMVCLFEQGMGDFLNEMATMMSQSKPSVSEFCEISVSYAYNVKYKAALDENREESFEELQQLFEEMFQANIGSVGSSSHTAPASSVEHLQDMKKGRGIEEGIAGGRGSTLQENSMVTCPACKALDVLCQAIAEALSSCAAFKARHSVLEAKPRPFSSLYATERIISYILQHLPLPLFSRSLLLDRYLRHGFLLTLDKYNA</sequence>
<dbReference type="AlphaFoldDB" id="A0AA86VUG7"/>
<dbReference type="InterPro" id="IPR036869">
    <property type="entry name" value="J_dom_sf"/>
</dbReference>
<gene>
    <name evidence="2" type="ORF">AYBTSS11_LOCUS28203</name>
</gene>
<reference evidence="2" key="1">
    <citation type="submission" date="2023-10" db="EMBL/GenBank/DDBJ databases">
        <authorList>
            <person name="Domelevo Entfellner J.-B."/>
        </authorList>
    </citation>
    <scope>NUCLEOTIDE SEQUENCE</scope>
</reference>
<feature type="domain" description="J" evidence="1">
    <location>
        <begin position="11"/>
        <end position="70"/>
    </location>
</feature>
<proteinExistence type="predicted"/>
<dbReference type="EMBL" id="OY731406">
    <property type="protein sequence ID" value="CAJ1976073.1"/>
    <property type="molecule type" value="Genomic_DNA"/>
</dbReference>
<accession>A0AA86VUG7</accession>
<dbReference type="PANTHER" id="PTHR44743:SF5">
    <property type="entry name" value="CHAPERONE DNAJ-DOMAIN SUPERFAMILY PROTEIN"/>
    <property type="match status" value="1"/>
</dbReference>
<keyword evidence="3" id="KW-1185">Reference proteome</keyword>
<dbReference type="PRINTS" id="PR00625">
    <property type="entry name" value="JDOMAIN"/>
</dbReference>
<evidence type="ECO:0000313" key="2">
    <source>
        <dbReference type="EMBL" id="CAJ1976073.1"/>
    </source>
</evidence>
<dbReference type="Pfam" id="PF00226">
    <property type="entry name" value="DnaJ"/>
    <property type="match status" value="1"/>
</dbReference>